<dbReference type="EMBL" id="BAAADO010000005">
    <property type="protein sequence ID" value="GAA0496864.1"/>
    <property type="molecule type" value="Genomic_DNA"/>
</dbReference>
<protein>
    <recommendedName>
        <fullName evidence="2">CD-NTase associated protein 4-like DNA endonuclease domain-containing protein</fullName>
    </recommendedName>
</protein>
<evidence type="ECO:0000256" key="1">
    <source>
        <dbReference type="SAM" id="Coils"/>
    </source>
</evidence>
<keyword evidence="4" id="KW-1185">Reference proteome</keyword>
<gene>
    <name evidence="3" type="ORF">GCM10008986_24770</name>
</gene>
<proteinExistence type="predicted"/>
<accession>A0ABN1BFQ5</accession>
<comment type="caution">
    <text evidence="3">The sequence shown here is derived from an EMBL/GenBank/DDBJ whole genome shotgun (WGS) entry which is preliminary data.</text>
</comment>
<evidence type="ECO:0000313" key="4">
    <source>
        <dbReference type="Proteomes" id="UP001500880"/>
    </source>
</evidence>
<reference evidence="3 4" key="1">
    <citation type="journal article" date="2019" name="Int. J. Syst. Evol. Microbiol.">
        <title>The Global Catalogue of Microorganisms (GCM) 10K type strain sequencing project: providing services to taxonomists for standard genome sequencing and annotation.</title>
        <authorList>
            <consortium name="The Broad Institute Genomics Platform"/>
            <consortium name="The Broad Institute Genome Sequencing Center for Infectious Disease"/>
            <person name="Wu L."/>
            <person name="Ma J."/>
        </authorList>
    </citation>
    <scope>NUCLEOTIDE SEQUENCE [LARGE SCALE GENOMIC DNA]</scope>
    <source>
        <strain evidence="3 4">JCM 12389</strain>
    </source>
</reference>
<evidence type="ECO:0000313" key="3">
    <source>
        <dbReference type="EMBL" id="GAA0496864.1"/>
    </source>
</evidence>
<dbReference type="Proteomes" id="UP001500880">
    <property type="component" value="Unassembled WGS sequence"/>
</dbReference>
<dbReference type="Pfam" id="PF14130">
    <property type="entry name" value="Cap4_nuclease"/>
    <property type="match status" value="1"/>
</dbReference>
<organism evidence="3 4">
    <name type="scientific">Salinibacillus aidingensis</name>
    <dbReference type="NCBI Taxonomy" id="237684"/>
    <lineage>
        <taxon>Bacteria</taxon>
        <taxon>Bacillati</taxon>
        <taxon>Bacillota</taxon>
        <taxon>Bacilli</taxon>
        <taxon>Bacillales</taxon>
        <taxon>Bacillaceae</taxon>
        <taxon>Salinibacillus</taxon>
    </lineage>
</organism>
<keyword evidence="1" id="KW-0175">Coiled coil</keyword>
<dbReference type="InterPro" id="IPR025382">
    <property type="entry name" value="Cap4-like_endonuclease_dom"/>
</dbReference>
<feature type="domain" description="CD-NTase associated protein 4-like DNA endonuclease" evidence="2">
    <location>
        <begin position="55"/>
        <end position="236"/>
    </location>
</feature>
<feature type="coiled-coil region" evidence="1">
    <location>
        <begin position="18"/>
        <end position="45"/>
    </location>
</feature>
<evidence type="ECO:0000259" key="2">
    <source>
        <dbReference type="Pfam" id="PF14130"/>
    </source>
</evidence>
<name>A0ABN1BFQ5_9BACI</name>
<sequence>MGENIMRITTDAGTDTRAKRIKELNDFLEKENISLEETSEDIIDKLMTGKIRDIGGLTAIRGFLYQYYVAIYYMVSMIYPKKDAWWNIVVWEYFDDVTLLSEDKVRFVQVKTIRENVGKRLTPSDYYNRKHPKDDETSDFSSYFNSWIDKLFYNYDYFLDNHLKDEDDEKYTLPEFELATNSPFYDGLTYSTNYNFNLNSKFPDDDKFLNHLSSVKVNDNEEVTFNQIMKKDLEYYLNRLFINHLGSSIELKQTILDMITETIGFSDLENRSIAFHIFNKFFDKVFSGTSSDAPNITLQDLTFSKEFVQELFDEGKIEGREILASNVNNSSVFSMFKRAVNSSFIDINTIYKNENIRKDLLDTLSWFYNSCQEEFDRDPKFLVVFLNKLFEMNNELPSEDYVNSENEYFLKNSIMYIVNCLAFYFDKKIEFKKAKLLFHSGEHSNEPKLLFTIFNAQNRKDVIRVKNDIATTIQYCNITNSVSEEFYCLVVDEKITGGSENDDEIAAILGITTIKEEQPKLIDSVHDLKFFNKVKMDEFISKLKVIDDSQVSTLKNEKIVEGWRKMVAPMESFK</sequence>
<dbReference type="RefSeq" id="WP_343841590.1">
    <property type="nucleotide sequence ID" value="NZ_BAAADO010000005.1"/>
</dbReference>